<dbReference type="AlphaFoldDB" id="A0A8G0P670"/>
<proteinExistence type="predicted"/>
<dbReference type="EMBL" id="CP067378">
    <property type="protein sequence ID" value="QYS88802.1"/>
    <property type="molecule type" value="Genomic_DNA"/>
</dbReference>
<dbReference type="Proteomes" id="UP000824721">
    <property type="component" value="Chromosome"/>
</dbReference>
<sequence length="55" mass="6516">MRNLGLKSFEILDNVTEIDGEKYYLKELKMDGKYKCYVALKTLNQIQVNHVELQH</sequence>
<gene>
    <name evidence="1" type="ORF">JJC05_15300</name>
</gene>
<name>A0A8G0P670_9FLAO</name>
<dbReference type="KEGG" id="fdv:JJC05_15300"/>
<reference evidence="1" key="1">
    <citation type="submission" date="2020-12" db="EMBL/GenBank/DDBJ databases">
        <title>Genome sequencing of genetic groups of Flavobacterium columnare.</title>
        <authorList>
            <person name="Waldbieser G.C."/>
            <person name="Griffin M.J."/>
            <person name="LaFrentz B.R."/>
        </authorList>
    </citation>
    <scope>NUCLEOTIDE SEQUENCE</scope>
    <source>
        <strain evidence="1">90-106</strain>
    </source>
</reference>
<protein>
    <submittedName>
        <fullName evidence="1">Uncharacterized protein</fullName>
    </submittedName>
</protein>
<evidence type="ECO:0000313" key="1">
    <source>
        <dbReference type="EMBL" id="QYS88802.1"/>
    </source>
</evidence>
<accession>A0A8G0P670</accession>
<organism evidence="1">
    <name type="scientific">Flavobacterium columnare</name>
    <dbReference type="NCBI Taxonomy" id="996"/>
    <lineage>
        <taxon>Bacteria</taxon>
        <taxon>Pseudomonadati</taxon>
        <taxon>Bacteroidota</taxon>
        <taxon>Flavobacteriia</taxon>
        <taxon>Flavobacteriales</taxon>
        <taxon>Flavobacteriaceae</taxon>
        <taxon>Flavobacterium</taxon>
    </lineage>
</organism>